<dbReference type="InterPro" id="IPR018200">
    <property type="entry name" value="USP_CS"/>
</dbReference>
<comment type="caution">
    <text evidence="3">The sequence shown here is derived from an EMBL/GenBank/DDBJ whole genome shotgun (WGS) entry which is preliminary data.</text>
</comment>
<dbReference type="Pfam" id="PF00443">
    <property type="entry name" value="UCH"/>
    <property type="match status" value="1"/>
</dbReference>
<evidence type="ECO:0000313" key="3">
    <source>
        <dbReference type="EMBL" id="KAF9326754.1"/>
    </source>
</evidence>
<feature type="compositionally biased region" description="Basic and acidic residues" evidence="1">
    <location>
        <begin position="527"/>
        <end position="537"/>
    </location>
</feature>
<dbReference type="SUPFAM" id="SSF54001">
    <property type="entry name" value="Cysteine proteinases"/>
    <property type="match status" value="1"/>
</dbReference>
<dbReference type="EMBL" id="JAAAUY010000740">
    <property type="protein sequence ID" value="KAF9326754.1"/>
    <property type="molecule type" value="Genomic_DNA"/>
</dbReference>
<dbReference type="Gene3D" id="3.90.70.10">
    <property type="entry name" value="Cysteine proteinases"/>
    <property type="match status" value="1"/>
</dbReference>
<dbReference type="InterPro" id="IPR050164">
    <property type="entry name" value="Peptidase_C19"/>
</dbReference>
<dbReference type="CDD" id="cd02257">
    <property type="entry name" value="Peptidase_C19"/>
    <property type="match status" value="1"/>
</dbReference>
<evidence type="ECO:0000259" key="2">
    <source>
        <dbReference type="PROSITE" id="PS50235"/>
    </source>
</evidence>
<protein>
    <submittedName>
        <fullName evidence="3">Ubiquitin carboxyl-terminal hydrolase 12</fullName>
    </submittedName>
</protein>
<dbReference type="PANTHER" id="PTHR24006">
    <property type="entry name" value="UBIQUITIN CARBOXYL-TERMINAL HYDROLASE"/>
    <property type="match status" value="1"/>
</dbReference>
<feature type="non-terminal residue" evidence="3">
    <location>
        <position position="1005"/>
    </location>
</feature>
<dbReference type="PROSITE" id="PS50235">
    <property type="entry name" value="USP_3"/>
    <property type="match status" value="1"/>
</dbReference>
<feature type="compositionally biased region" description="Basic residues" evidence="1">
    <location>
        <begin position="493"/>
        <end position="503"/>
    </location>
</feature>
<feature type="compositionally biased region" description="Low complexity" evidence="1">
    <location>
        <begin position="450"/>
        <end position="468"/>
    </location>
</feature>
<feature type="compositionally biased region" description="Basic residues" evidence="1">
    <location>
        <begin position="390"/>
        <end position="401"/>
    </location>
</feature>
<dbReference type="GO" id="GO:0004843">
    <property type="term" value="F:cysteine-type deubiquitinase activity"/>
    <property type="evidence" value="ECO:0007669"/>
    <property type="project" value="InterPro"/>
</dbReference>
<accession>A0A9P5SEH3</accession>
<dbReference type="InterPro" id="IPR001394">
    <property type="entry name" value="Peptidase_C19_UCH"/>
</dbReference>
<keyword evidence="3" id="KW-0378">Hydrolase</keyword>
<evidence type="ECO:0000256" key="1">
    <source>
        <dbReference type="SAM" id="MobiDB-lite"/>
    </source>
</evidence>
<dbReference type="Proteomes" id="UP000696485">
    <property type="component" value="Unassembled WGS sequence"/>
</dbReference>
<gene>
    <name evidence="3" type="primary">USP12</name>
    <name evidence="3" type="ORF">BG006_009868</name>
</gene>
<dbReference type="InterPro" id="IPR028889">
    <property type="entry name" value="USP"/>
</dbReference>
<keyword evidence="4" id="KW-1185">Reference proteome</keyword>
<feature type="compositionally biased region" description="Polar residues" evidence="1">
    <location>
        <begin position="168"/>
        <end position="199"/>
    </location>
</feature>
<organism evidence="3 4">
    <name type="scientific">Podila minutissima</name>
    <dbReference type="NCBI Taxonomy" id="64525"/>
    <lineage>
        <taxon>Eukaryota</taxon>
        <taxon>Fungi</taxon>
        <taxon>Fungi incertae sedis</taxon>
        <taxon>Mucoromycota</taxon>
        <taxon>Mortierellomycotina</taxon>
        <taxon>Mortierellomycetes</taxon>
        <taxon>Mortierellales</taxon>
        <taxon>Mortierellaceae</taxon>
        <taxon>Podila</taxon>
    </lineage>
</organism>
<feature type="region of interest" description="Disordered" evidence="1">
    <location>
        <begin position="919"/>
        <end position="943"/>
    </location>
</feature>
<feature type="region of interest" description="Disordered" evidence="1">
    <location>
        <begin position="160"/>
        <end position="567"/>
    </location>
</feature>
<feature type="compositionally biased region" description="Basic and acidic residues" evidence="1">
    <location>
        <begin position="415"/>
        <end position="429"/>
    </location>
</feature>
<proteinExistence type="predicted"/>
<feature type="domain" description="USP" evidence="2">
    <location>
        <begin position="574"/>
        <end position="966"/>
    </location>
</feature>
<dbReference type="GO" id="GO:0005634">
    <property type="term" value="C:nucleus"/>
    <property type="evidence" value="ECO:0007669"/>
    <property type="project" value="TreeGrafter"/>
</dbReference>
<dbReference type="GO" id="GO:0005829">
    <property type="term" value="C:cytosol"/>
    <property type="evidence" value="ECO:0007669"/>
    <property type="project" value="TreeGrafter"/>
</dbReference>
<feature type="region of interest" description="Disordered" evidence="1">
    <location>
        <begin position="84"/>
        <end position="124"/>
    </location>
</feature>
<dbReference type="PROSITE" id="PS00973">
    <property type="entry name" value="USP_2"/>
    <property type="match status" value="1"/>
</dbReference>
<dbReference type="AlphaFoldDB" id="A0A9P5SEH3"/>
<sequence length="1005" mass="111767">MTRLAPLSLTPLAMFHLNVPQVEVPKIAQRMKVDSSSAPQVESHKLVKKATIATTTAQSKKRKSIPGFGAIPSYGAEITRMEDVKEEQDENHHHTHEKKSPKAAGGVPPAKKLKGPSTSLDRPSSLFSWMNKAVPLAERSMHPHPKTPRHDHGISSKLEAIEKKTEELTFNTSSTTTSAPKHQNQALKETCGEQDSSSAVEADDFDSLWMTAPETKIVGASQDAPKPKPKPKTSTLDEKAKQSTEFSKDSDPEPKLRKSTQRKAAPTSSVFDDDDELSDPPKATPIKTIHNYFRPSGKITITANRAEKETTDDQDVAMDISSPEGAPSPKKGSNGTKKVNSKRLESESEEEDIRSPKGNASSPKTKGTKKVNNQQSPESEPEEEEEAKPRKLTRLVRRANSRKSAIVSSSESEDAITRPETEPESEKARPPSPSTKRSQSMMANFFGKKTSPLPSSPAPTTESPVPETKANGALTKHISFPVAQATYGSKIPLPKHKPKKKKSSFSDSDEPGVRSETEDSSSDWDDSFMKQDEKPDPNQKAITSMFSASSRPVIPPKPRTKRKLSSKSQALLSGGLSNFSNTCYLNSVLQSLRNTVECRDTFFGIQEKMEFIERKLESPIKLTLYQRSLFGSALAVMKDLDRRERSGSEDEVTKTVYPKDVISTLHGGTSLFNSHSQQDAAEFMFYVITQFDDVLREVTQAGQQDTLAAEDAIPKDWQPINGLFQVSTQSVTHCLKCPAVTTNEDRGIDLTVQIDNENPTLVRDLNWGIKETMKMEHMKDDNQRFCEKCNTKEDAHVYHYFTSLPKIMILRLQRYNFKEGAIKLQNSVSCTEQLNFKEWMCGEYQGSDPRYELCAVIIHRGRVITSGHYYVYIRKPTTIETIVTEPNGATRTEQKTYNWLKFNDSVVDPTSDEEMAKLFSGNVGTSPDASPVPGSESSNPGTPKKDLWNLLEIDAATPYVSKWTAPWNTHRYLESALSPTFAKRILKQRAYAQIMTSGSNFGELL</sequence>
<reference evidence="3" key="1">
    <citation type="journal article" date="2020" name="Fungal Divers.">
        <title>Resolving the Mortierellaceae phylogeny through synthesis of multi-gene phylogenetics and phylogenomics.</title>
        <authorList>
            <person name="Vandepol N."/>
            <person name="Liber J."/>
            <person name="Desiro A."/>
            <person name="Na H."/>
            <person name="Kennedy M."/>
            <person name="Barry K."/>
            <person name="Grigoriev I.V."/>
            <person name="Miller A.N."/>
            <person name="O'Donnell K."/>
            <person name="Stajich J.E."/>
            <person name="Bonito G."/>
        </authorList>
    </citation>
    <scope>NUCLEOTIDE SEQUENCE</scope>
    <source>
        <strain evidence="3">NVP1</strain>
    </source>
</reference>
<dbReference type="InterPro" id="IPR038765">
    <property type="entry name" value="Papain-like_cys_pep_sf"/>
</dbReference>
<name>A0A9P5SEH3_9FUNG</name>
<dbReference type="GO" id="GO:0016579">
    <property type="term" value="P:protein deubiquitination"/>
    <property type="evidence" value="ECO:0007669"/>
    <property type="project" value="InterPro"/>
</dbReference>
<feature type="compositionally biased region" description="Polar residues" evidence="1">
    <location>
        <begin position="540"/>
        <end position="550"/>
    </location>
</feature>
<feature type="compositionally biased region" description="Polar residues" evidence="1">
    <location>
        <begin position="358"/>
        <end position="375"/>
    </location>
</feature>
<feature type="compositionally biased region" description="Basic and acidic residues" evidence="1">
    <location>
        <begin position="235"/>
        <end position="256"/>
    </location>
</feature>
<evidence type="ECO:0000313" key="4">
    <source>
        <dbReference type="Proteomes" id="UP000696485"/>
    </source>
</evidence>